<keyword evidence="1" id="KW-0472">Membrane</keyword>
<dbReference type="EMBL" id="CBTJ020000068">
    <property type="protein sequence ID" value="CDI03556.1"/>
    <property type="molecule type" value="Genomic_DNA"/>
</dbReference>
<dbReference type="InterPro" id="IPR007621">
    <property type="entry name" value="TPM_dom"/>
</dbReference>
<dbReference type="OrthoDB" id="9810918at2"/>
<keyword evidence="1" id="KW-1133">Transmembrane helix</keyword>
<feature type="transmembrane region" description="Helical" evidence="1">
    <location>
        <begin position="197"/>
        <end position="215"/>
    </location>
</feature>
<dbReference type="PANTHER" id="PTHR30373">
    <property type="entry name" value="UPF0603 PROTEIN YGCG"/>
    <property type="match status" value="1"/>
</dbReference>
<dbReference type="STRING" id="1400863.BN873_590006"/>
<dbReference type="Proteomes" id="UP000035760">
    <property type="component" value="Unassembled WGS sequence"/>
</dbReference>
<sequence length="322" mass="33372">MHRPPRQRDLYSEQLPWLAWLLWLALLGATPGYGQAVLPVPALTARVIDQTATLAAADRQTLEAKLAAFEQERGTQIVVLMVPTTQPEDIESFANRVANAWKIGRRNIGDGVLVIVAKDDRRMRIEVAKTLEGPIPDLAASRIIDQQMMPRFRTGDFAGGLQAAIDQLIALVKGENLPIPEPGARRAGSAGQLPVDWAGAGLFLLVGTLMIGSLMRRMFGKVLGPMFAGGIAGGLTFLLTASLVFAVLAGLVGLVVSFLSAAAPVGRHGPIFVPGGYDPFSRRGGGWGGGFGGGGFGSGGDGGGFGSGGGGNFGGGGASGSW</sequence>
<gene>
    <name evidence="3" type="ORF">BN873_590006</name>
</gene>
<dbReference type="Gene3D" id="3.10.310.50">
    <property type="match status" value="1"/>
</dbReference>
<evidence type="ECO:0000256" key="1">
    <source>
        <dbReference type="SAM" id="Phobius"/>
    </source>
</evidence>
<organism evidence="3 4">
    <name type="scientific">Candidatus Competibacter denitrificans Run_A_D11</name>
    <dbReference type="NCBI Taxonomy" id="1400863"/>
    <lineage>
        <taxon>Bacteria</taxon>
        <taxon>Pseudomonadati</taxon>
        <taxon>Pseudomonadota</taxon>
        <taxon>Gammaproteobacteria</taxon>
        <taxon>Candidatus Competibacteraceae</taxon>
        <taxon>Candidatus Competibacter</taxon>
    </lineage>
</organism>
<evidence type="ECO:0000313" key="3">
    <source>
        <dbReference type="EMBL" id="CDI03556.1"/>
    </source>
</evidence>
<keyword evidence="4" id="KW-1185">Reference proteome</keyword>
<accession>W6M6L7</accession>
<dbReference type="AlphaFoldDB" id="W6M6L7"/>
<protein>
    <recommendedName>
        <fullName evidence="2">TPM domain-containing protein</fullName>
    </recommendedName>
</protein>
<dbReference type="PANTHER" id="PTHR30373:SF2">
    <property type="entry name" value="UPF0603 PROTEIN YGCG"/>
    <property type="match status" value="1"/>
</dbReference>
<feature type="domain" description="TPM" evidence="2">
    <location>
        <begin position="47"/>
        <end position="170"/>
    </location>
</feature>
<evidence type="ECO:0000313" key="4">
    <source>
        <dbReference type="Proteomes" id="UP000035760"/>
    </source>
</evidence>
<proteinExistence type="predicted"/>
<keyword evidence="1" id="KW-0812">Transmembrane</keyword>
<dbReference type="RefSeq" id="WP_082161282.1">
    <property type="nucleotide sequence ID" value="NZ_CBTJ020000068.1"/>
</dbReference>
<name>W6M6L7_9GAMM</name>
<evidence type="ECO:0000259" key="2">
    <source>
        <dbReference type="Pfam" id="PF04536"/>
    </source>
</evidence>
<feature type="transmembrane region" description="Helical" evidence="1">
    <location>
        <begin position="227"/>
        <end position="259"/>
    </location>
</feature>
<dbReference type="Pfam" id="PF04536">
    <property type="entry name" value="TPM_phosphatase"/>
    <property type="match status" value="1"/>
</dbReference>
<reference evidence="3" key="2">
    <citation type="submission" date="2014-03" db="EMBL/GenBank/DDBJ databases">
        <title>Candidatus Competibacter-lineage genomes retrieved from metagenomes reveal functional metabolic diversity.</title>
        <authorList>
            <person name="McIlroy S.J."/>
            <person name="Albertsen M."/>
            <person name="Andresen E.K."/>
            <person name="Saunders A.M."/>
            <person name="Kristiansen R."/>
            <person name="Stokholm-Bjerregaard M."/>
            <person name="Nielsen K.L."/>
            <person name="Nielsen P.H."/>
        </authorList>
    </citation>
    <scope>NUCLEOTIDE SEQUENCE</scope>
    <source>
        <strain evidence="3">Run_A_D11</strain>
    </source>
</reference>
<reference evidence="3" key="1">
    <citation type="submission" date="2013-07" db="EMBL/GenBank/DDBJ databases">
        <authorList>
            <person name="McIlroy S."/>
        </authorList>
    </citation>
    <scope>NUCLEOTIDE SEQUENCE [LARGE SCALE GENOMIC DNA]</scope>
    <source>
        <strain evidence="3">Run_A_D11</strain>
    </source>
</reference>
<comment type="caution">
    <text evidence="3">The sequence shown here is derived from an EMBL/GenBank/DDBJ whole genome shotgun (WGS) entry which is preliminary data.</text>
</comment>